<protein>
    <submittedName>
        <fullName evidence="1">ACP-SH:acetate ligase</fullName>
        <ecNumber evidence="1">6.2.1.35</ecNumber>
    </submittedName>
</protein>
<organism evidence="1 2">
    <name type="scientific">Saezia sanguinis</name>
    <dbReference type="NCBI Taxonomy" id="1965230"/>
    <lineage>
        <taxon>Bacteria</taxon>
        <taxon>Pseudomonadati</taxon>
        <taxon>Pseudomonadota</taxon>
        <taxon>Betaproteobacteria</taxon>
        <taxon>Burkholderiales</taxon>
        <taxon>Saeziaceae</taxon>
        <taxon>Saezia</taxon>
    </lineage>
</organism>
<dbReference type="Gene3D" id="3.40.50.12780">
    <property type="entry name" value="N-terminal domain of ligase-like"/>
    <property type="match status" value="1"/>
</dbReference>
<reference evidence="1 2" key="1">
    <citation type="submission" date="2018-01" db="EMBL/GenBank/DDBJ databases">
        <title>Saezia sanguinis gen. nov., sp. nov., in the order Burkholderiales isolated from human blood.</title>
        <authorList>
            <person name="Medina-Pascual M.J."/>
            <person name="Valdezate S."/>
            <person name="Monzon S."/>
            <person name="Cuesta I."/>
            <person name="Carrasco G."/>
            <person name="Villalon P."/>
            <person name="Saez-Nieto J.A."/>
        </authorList>
    </citation>
    <scope>NUCLEOTIDE SEQUENCE [LARGE SCALE GENOMIC DNA]</scope>
    <source>
        <strain evidence="1 2">CNM695-12</strain>
    </source>
</reference>
<evidence type="ECO:0000313" key="2">
    <source>
        <dbReference type="Proteomes" id="UP000286947"/>
    </source>
</evidence>
<dbReference type="EC" id="6.2.1.35" evidence="1"/>
<dbReference type="SUPFAM" id="SSF56801">
    <property type="entry name" value="Acetyl-CoA synthetase-like"/>
    <property type="match status" value="1"/>
</dbReference>
<keyword evidence="1" id="KW-0436">Ligase</keyword>
<accession>A0A433SHB7</accession>
<comment type="caution">
    <text evidence="1">The sequence shown here is derived from an EMBL/GenBank/DDBJ whole genome shotgun (WGS) entry which is preliminary data.</text>
</comment>
<dbReference type="OrthoDB" id="2087814at2"/>
<dbReference type="InterPro" id="IPR042099">
    <property type="entry name" value="ANL_N_sf"/>
</dbReference>
<evidence type="ECO:0000313" key="1">
    <source>
        <dbReference type="EMBL" id="RUS68118.1"/>
    </source>
</evidence>
<dbReference type="RefSeq" id="WP_126978019.1">
    <property type="nucleotide sequence ID" value="NZ_PQSP01000001.1"/>
</dbReference>
<gene>
    <name evidence="1" type="primary">madH</name>
    <name evidence="1" type="ORF">CUZ56_00603</name>
</gene>
<sequence length="366" mass="39702">MNTILESLRSIVDDIGTAPTLEEMPRRTLADKGIAGPTAAHVIEEVHVPFNLAYVTFTTGSTAFQNIVGVTHPELPQREQAVRKVMALAGIPAGAHAVFTYAPLVNVFSAQALNAYGLTWSFLKRSSRDAFILALCEKQPQVVVGESAFIASTLVDAQNLGFADMIPRGSVVLCAGTPLDLELLEVAKLYDWQVHDLYGCQEFGWLTLDGVPLRDDISLIPSPAGAEYRELLVGGMPLADSFIVSQSGHVCNKAGHIITYRRRRTNPEYDVYVTATTFPTPETITRAARSILRIKGRVVKVSTDLRCNAPATELVYMPSIVPPGEVASAIAAVCGPEKTQLFDSLVEAQVQFQSSSKTDPTWVKKS</sequence>
<dbReference type="Proteomes" id="UP000286947">
    <property type="component" value="Unassembled WGS sequence"/>
</dbReference>
<name>A0A433SHB7_9BURK</name>
<dbReference type="GO" id="GO:0016874">
    <property type="term" value="F:ligase activity"/>
    <property type="evidence" value="ECO:0007669"/>
    <property type="project" value="UniProtKB-KW"/>
</dbReference>
<dbReference type="AlphaFoldDB" id="A0A433SHB7"/>
<dbReference type="EMBL" id="PQSP01000001">
    <property type="protein sequence ID" value="RUS68118.1"/>
    <property type="molecule type" value="Genomic_DNA"/>
</dbReference>
<keyword evidence="2" id="KW-1185">Reference proteome</keyword>
<proteinExistence type="predicted"/>